<dbReference type="Proteomes" id="UP000095662">
    <property type="component" value="Unassembled WGS sequence"/>
</dbReference>
<dbReference type="EMBL" id="CZBY01000011">
    <property type="protein sequence ID" value="CUQ87550.1"/>
    <property type="molecule type" value="Genomic_DNA"/>
</dbReference>
<protein>
    <submittedName>
        <fullName evidence="1">Uncharacterized protein</fullName>
    </submittedName>
</protein>
<organism evidence="1 2">
    <name type="scientific">[Eubacterium] siraeum</name>
    <dbReference type="NCBI Taxonomy" id="39492"/>
    <lineage>
        <taxon>Bacteria</taxon>
        <taxon>Bacillati</taxon>
        <taxon>Bacillota</taxon>
        <taxon>Clostridia</taxon>
        <taxon>Eubacteriales</taxon>
        <taxon>Oscillospiraceae</taxon>
        <taxon>Oscillospiraceae incertae sedis</taxon>
    </lineage>
</organism>
<evidence type="ECO:0000313" key="1">
    <source>
        <dbReference type="EMBL" id="CUQ87550.1"/>
    </source>
</evidence>
<accession>A0A174ZWJ7</accession>
<proteinExistence type="predicted"/>
<name>A0A174ZWJ7_9FIRM</name>
<reference evidence="1 2" key="1">
    <citation type="submission" date="2015-09" db="EMBL/GenBank/DDBJ databases">
        <authorList>
            <consortium name="Pathogen Informatics"/>
        </authorList>
    </citation>
    <scope>NUCLEOTIDE SEQUENCE [LARGE SCALE GENOMIC DNA]</scope>
    <source>
        <strain evidence="1 2">2789STDY5834928</strain>
    </source>
</reference>
<evidence type="ECO:0000313" key="2">
    <source>
        <dbReference type="Proteomes" id="UP000095662"/>
    </source>
</evidence>
<sequence>MFQTVVDESEVFSNAQLYDNNSYYAVDGCVFSYTVCEKNSVSVSHDLRSYLKYTQIKPL</sequence>
<dbReference type="AlphaFoldDB" id="A0A174ZWJ7"/>
<dbReference type="STRING" id="39492.ERS852540_01526"/>
<gene>
    <name evidence="1" type="ORF">ERS852540_01526</name>
</gene>